<reference evidence="1 2" key="1">
    <citation type="journal article" date="2011" name="J. Bacteriol.">
        <title>Genome sequence of Taylorella equigenitalis MCE9, the causative agent of contagious equine metritis.</title>
        <authorList>
            <person name="Hebert L."/>
            <person name="Moumen B."/>
            <person name="Duquesne F."/>
            <person name="Breuil M.F."/>
            <person name="Laugier C."/>
            <person name="Batto J.M."/>
            <person name="Renault P."/>
            <person name="Petry S."/>
        </authorList>
    </citation>
    <scope>NUCLEOTIDE SEQUENCE [LARGE SCALE GENOMIC DNA]</scope>
    <source>
        <strain evidence="1 2">MCE9</strain>
    </source>
</reference>
<evidence type="ECO:0000313" key="1">
    <source>
        <dbReference type="EMBL" id="ADU92507.1"/>
    </source>
</evidence>
<sequence length="139" mass="16122">MGAWGVGIFEDDMAYEFSNQIEENAIQFFKTSFEDAIETDYLEKDEAYAVLISAAYLDNYFYGTQYENDFDEEDGLSNVNNFQELYVGTSLEELKPYAEKALGVVLGDNSELNELWQESEEDYPLWKENIISLKNRLKI</sequence>
<organism evidence="1 2">
    <name type="scientific">Taylorella equigenitalis (strain MCE9)</name>
    <dbReference type="NCBI Taxonomy" id="937774"/>
    <lineage>
        <taxon>Bacteria</taxon>
        <taxon>Pseudomonadati</taxon>
        <taxon>Pseudomonadota</taxon>
        <taxon>Betaproteobacteria</taxon>
        <taxon>Burkholderiales</taxon>
        <taxon>Alcaligenaceae</taxon>
        <taxon>Taylorella</taxon>
    </lineage>
</organism>
<protein>
    <recommendedName>
        <fullName evidence="3">DUF4259 domain-containing protein</fullName>
    </recommendedName>
</protein>
<name>A0A654KJ64_TAYEM</name>
<evidence type="ECO:0008006" key="3">
    <source>
        <dbReference type="Google" id="ProtNLM"/>
    </source>
</evidence>
<dbReference type="KEGG" id="teq:TEQUI_1595"/>
<proteinExistence type="predicted"/>
<accession>A0A654KJ64</accession>
<dbReference type="Pfam" id="PF14078">
    <property type="entry name" value="DUF4259"/>
    <property type="match status" value="1"/>
</dbReference>
<gene>
    <name evidence="1" type="ordered locus">TEQUI_1595</name>
</gene>
<dbReference type="EMBL" id="CP002456">
    <property type="protein sequence ID" value="ADU92507.1"/>
    <property type="molecule type" value="Genomic_DNA"/>
</dbReference>
<evidence type="ECO:0000313" key="2">
    <source>
        <dbReference type="Proteomes" id="UP000007472"/>
    </source>
</evidence>
<dbReference type="Proteomes" id="UP000007472">
    <property type="component" value="Chromosome"/>
</dbReference>
<dbReference type="InterPro" id="IPR025355">
    <property type="entry name" value="DUF4259"/>
</dbReference>
<dbReference type="AlphaFoldDB" id="A0A654KJ64"/>